<proteinExistence type="predicted"/>
<reference evidence="10 11" key="1">
    <citation type="submission" date="2018-08" db="EMBL/GenBank/DDBJ databases">
        <title>Genome and evolution of the arbuscular mycorrhizal fungus Diversispora epigaea (formerly Glomus versiforme) and its bacterial endosymbionts.</title>
        <authorList>
            <person name="Sun X."/>
            <person name="Fei Z."/>
            <person name="Harrison M."/>
        </authorList>
    </citation>
    <scope>NUCLEOTIDE SEQUENCE [LARGE SCALE GENOMIC DNA]</scope>
    <source>
        <strain evidence="10 11">IT104</strain>
    </source>
</reference>
<dbReference type="PROSITE" id="PS50011">
    <property type="entry name" value="PROTEIN_KINASE_DOM"/>
    <property type="match status" value="1"/>
</dbReference>
<accession>A0A397HD37</accession>
<keyword evidence="6" id="KW-0067">ATP-binding</keyword>
<evidence type="ECO:0000256" key="5">
    <source>
        <dbReference type="ARBA" id="ARBA00022777"/>
    </source>
</evidence>
<protein>
    <recommendedName>
        <fullName evidence="1">non-specific serine/threonine protein kinase</fullName>
        <ecNumber evidence="1">2.7.11.1</ecNumber>
    </recommendedName>
</protein>
<evidence type="ECO:0000256" key="3">
    <source>
        <dbReference type="ARBA" id="ARBA00022679"/>
    </source>
</evidence>
<dbReference type="OrthoDB" id="10261027at2759"/>
<name>A0A397HD37_9GLOM</name>
<evidence type="ECO:0000259" key="9">
    <source>
        <dbReference type="PROSITE" id="PS50011"/>
    </source>
</evidence>
<feature type="domain" description="Protein kinase" evidence="9">
    <location>
        <begin position="98"/>
        <end position="380"/>
    </location>
</feature>
<evidence type="ECO:0000313" key="10">
    <source>
        <dbReference type="EMBL" id="RHZ60907.1"/>
    </source>
</evidence>
<dbReference type="SUPFAM" id="SSF56112">
    <property type="entry name" value="Protein kinase-like (PK-like)"/>
    <property type="match status" value="1"/>
</dbReference>
<keyword evidence="2" id="KW-0723">Serine/threonine-protein kinase</keyword>
<dbReference type="PRINTS" id="PR00109">
    <property type="entry name" value="TYRKINASE"/>
</dbReference>
<keyword evidence="3" id="KW-0808">Transferase</keyword>
<evidence type="ECO:0000256" key="2">
    <source>
        <dbReference type="ARBA" id="ARBA00022527"/>
    </source>
</evidence>
<dbReference type="GO" id="GO:0005524">
    <property type="term" value="F:ATP binding"/>
    <property type="evidence" value="ECO:0007669"/>
    <property type="project" value="UniProtKB-KW"/>
</dbReference>
<dbReference type="Gene3D" id="1.10.510.10">
    <property type="entry name" value="Transferase(Phosphotransferase) domain 1"/>
    <property type="match status" value="1"/>
</dbReference>
<evidence type="ECO:0000313" key="11">
    <source>
        <dbReference type="Proteomes" id="UP000266861"/>
    </source>
</evidence>
<evidence type="ECO:0000256" key="1">
    <source>
        <dbReference type="ARBA" id="ARBA00012513"/>
    </source>
</evidence>
<dbReference type="PROSITE" id="PS50216">
    <property type="entry name" value="DHHC"/>
    <property type="match status" value="1"/>
</dbReference>
<dbReference type="PANTHER" id="PTHR44329">
    <property type="entry name" value="SERINE/THREONINE-PROTEIN KINASE TNNI3K-RELATED"/>
    <property type="match status" value="1"/>
</dbReference>
<dbReference type="InterPro" id="IPR000719">
    <property type="entry name" value="Prot_kinase_dom"/>
</dbReference>
<comment type="caution">
    <text evidence="10">The sequence shown here is derived from an EMBL/GenBank/DDBJ whole genome shotgun (WGS) entry which is preliminary data.</text>
</comment>
<comment type="catalytic activity">
    <reaction evidence="8">
        <text>L-seryl-[protein] + ATP = O-phospho-L-seryl-[protein] + ADP + H(+)</text>
        <dbReference type="Rhea" id="RHEA:17989"/>
        <dbReference type="Rhea" id="RHEA-COMP:9863"/>
        <dbReference type="Rhea" id="RHEA-COMP:11604"/>
        <dbReference type="ChEBI" id="CHEBI:15378"/>
        <dbReference type="ChEBI" id="CHEBI:29999"/>
        <dbReference type="ChEBI" id="CHEBI:30616"/>
        <dbReference type="ChEBI" id="CHEBI:83421"/>
        <dbReference type="ChEBI" id="CHEBI:456216"/>
        <dbReference type="EC" id="2.7.11.1"/>
    </reaction>
</comment>
<organism evidence="10 11">
    <name type="scientific">Diversispora epigaea</name>
    <dbReference type="NCBI Taxonomy" id="1348612"/>
    <lineage>
        <taxon>Eukaryota</taxon>
        <taxon>Fungi</taxon>
        <taxon>Fungi incertae sedis</taxon>
        <taxon>Mucoromycota</taxon>
        <taxon>Glomeromycotina</taxon>
        <taxon>Glomeromycetes</taxon>
        <taxon>Diversisporales</taxon>
        <taxon>Diversisporaceae</taxon>
        <taxon>Diversispora</taxon>
    </lineage>
</organism>
<evidence type="ECO:0000256" key="7">
    <source>
        <dbReference type="ARBA" id="ARBA00047899"/>
    </source>
</evidence>
<dbReference type="InterPro" id="IPR051681">
    <property type="entry name" value="Ser/Thr_Kinases-Pseudokinases"/>
</dbReference>
<evidence type="ECO:0000256" key="6">
    <source>
        <dbReference type="ARBA" id="ARBA00022840"/>
    </source>
</evidence>
<dbReference type="InterPro" id="IPR011009">
    <property type="entry name" value="Kinase-like_dom_sf"/>
</dbReference>
<keyword evidence="5" id="KW-0418">Kinase</keyword>
<dbReference type="STRING" id="1348612.A0A397HD37"/>
<dbReference type="AlphaFoldDB" id="A0A397HD37"/>
<keyword evidence="4" id="KW-0547">Nucleotide-binding</keyword>
<dbReference type="InterPro" id="IPR001245">
    <property type="entry name" value="Ser-Thr/Tyr_kinase_cat_dom"/>
</dbReference>
<evidence type="ECO:0000256" key="4">
    <source>
        <dbReference type="ARBA" id="ARBA00022741"/>
    </source>
</evidence>
<dbReference type="PANTHER" id="PTHR44329:SF285">
    <property type="entry name" value="V-MOS MOLONEY MURINE SARCOMA VIRAL ONCO HOMOLOG"/>
    <property type="match status" value="1"/>
</dbReference>
<dbReference type="Proteomes" id="UP000266861">
    <property type="component" value="Unassembled WGS sequence"/>
</dbReference>
<dbReference type="EC" id="2.7.11.1" evidence="1"/>
<sequence>MENYSKKLVYCSICWQKKPRKSLYCQYCDEYDYGKCHDCGEQNIRYKWCPNCKPLEITLTFLLWTSGSDEIDQLIQENQLKPKFVDYDYWRWIDYTELSKIEYLSEGGYGTVYKAVWNHMPEEIENNNLNLSNASKMIAMKKLKNSQNVSEDFANEIKAYHKNNHLNIINIIRIYGITQDPITREYAIIMRYCDKGDLKHIIRQKDEPLSWSNRLLILFRITNALKDIHKNGYVHCDIHPGNVLKNGYYTYLSDLGLCKPVNYETKSNEIYGIIPYVAPEVFRGKSFTAASDIYSLGMIMWELTSRKAPFEYRSHDAHLIIDICKGIRPEIVKGTPEIYVNLMKSCWQSDPSKRPTSGEMYDIIFKWDIYDENSEIHEIFKKAEEMENNIELEISTRHPEAYDISRPLSKLIGTAKLLSRDIRDDDLAIEWPDSNSVNINEINEELEKNDSNLE</sequence>
<evidence type="ECO:0000256" key="8">
    <source>
        <dbReference type="ARBA" id="ARBA00048679"/>
    </source>
</evidence>
<dbReference type="EMBL" id="PQFF01000320">
    <property type="protein sequence ID" value="RHZ60907.1"/>
    <property type="molecule type" value="Genomic_DNA"/>
</dbReference>
<comment type="catalytic activity">
    <reaction evidence="7">
        <text>L-threonyl-[protein] + ATP = O-phospho-L-threonyl-[protein] + ADP + H(+)</text>
        <dbReference type="Rhea" id="RHEA:46608"/>
        <dbReference type="Rhea" id="RHEA-COMP:11060"/>
        <dbReference type="Rhea" id="RHEA-COMP:11605"/>
        <dbReference type="ChEBI" id="CHEBI:15378"/>
        <dbReference type="ChEBI" id="CHEBI:30013"/>
        <dbReference type="ChEBI" id="CHEBI:30616"/>
        <dbReference type="ChEBI" id="CHEBI:61977"/>
        <dbReference type="ChEBI" id="CHEBI:456216"/>
        <dbReference type="EC" id="2.7.11.1"/>
    </reaction>
</comment>
<dbReference type="GO" id="GO:0004674">
    <property type="term" value="F:protein serine/threonine kinase activity"/>
    <property type="evidence" value="ECO:0007669"/>
    <property type="project" value="UniProtKB-KW"/>
</dbReference>
<gene>
    <name evidence="10" type="ORF">Glove_350g157</name>
</gene>
<dbReference type="Pfam" id="PF07714">
    <property type="entry name" value="PK_Tyr_Ser-Thr"/>
    <property type="match status" value="1"/>
</dbReference>
<keyword evidence="11" id="KW-1185">Reference proteome</keyword>